<keyword evidence="8" id="KW-1185">Reference proteome</keyword>
<evidence type="ECO:0000259" key="6">
    <source>
        <dbReference type="Pfam" id="PF17048"/>
    </source>
</evidence>
<name>A0ABS6BAE8_9NOCA</name>
<gene>
    <name evidence="7" type="ORF">KO481_35045</name>
</gene>
<keyword evidence="3" id="KW-0443">Lipid metabolism</keyword>
<evidence type="ECO:0000259" key="5">
    <source>
        <dbReference type="Pfam" id="PF04734"/>
    </source>
</evidence>
<evidence type="ECO:0000313" key="7">
    <source>
        <dbReference type="EMBL" id="MBU3066721.1"/>
    </source>
</evidence>
<dbReference type="Pfam" id="PF17048">
    <property type="entry name" value="Ceramidse_alk_C"/>
    <property type="match status" value="1"/>
</dbReference>
<keyword evidence="3" id="KW-0746">Sphingolipid metabolism</keyword>
<accession>A0ABS6BAE8</accession>
<protein>
    <recommendedName>
        <fullName evidence="3">Neutral ceramidase</fullName>
        <ecNumber evidence="3">3.5.1.23</ecNumber>
    </recommendedName>
</protein>
<sequence length="647" mass="69145">MNYSTDRHRVGRAIADITGEPSGAGLPGTGALDSTSAGVRIRLRSRAFVFADPITDRRVLLIVNDLSLTGSGLSREVLRRLATRFDGAYTEANVLITATHTHCGPGGAARHRSTDGITPSTFAAIVDGIVEAVEQAHEDVAPATLRLSRGELRTATVNRSRAAFDRNPQEDRDFFPEAIDPQTTLLRIDRGEQPVGAINWFAAHPAQATGPSTLIGSGANGYAAYHWERVVEGVDYLADPDPDFVAAFAQTNAADMYPVSDTPADEFDAARVQGARQYEAAAALADAYMPRMAGDIDFRHVYIDLSAATAAAEFTGDGHEHPTGPPALGAAAFTGGSFRGAMGWASFQEDRNPFWDWISRNVRYRFSQKLGDAHAPKTIAAAGKMFARYAPFVPNVVPVQLIRIGELYLLGIPGEVTITAGLRLRRTVAAVVGAEVGNVLVVGYANGHAQYFTTPEEYDAQRLEGASTVFGRWQLPVVAQAAAQLATAMHKGESVPPGAAAPAAPADPPEQPTTAKTTPPPDFPPAGHQFGDVITQPAAAYRPGEPVLVEFAGAHPNNDSHRGGTYLMVQRQDAGRWRIVADDGDWATTFAWSRGAASSSTVTIRWDSPSDAEPGTYRIRYFGNARSHLGKPTSFAGTSAEFRIQGK</sequence>
<dbReference type="EC" id="3.5.1.23" evidence="3"/>
<comment type="similarity">
    <text evidence="1 3">Belongs to the neutral ceramidase family.</text>
</comment>
<dbReference type="PANTHER" id="PTHR12670:SF1">
    <property type="entry name" value="NEUTRAL CERAMIDASE"/>
    <property type="match status" value="1"/>
</dbReference>
<dbReference type="Gene3D" id="2.60.40.2300">
    <property type="entry name" value="Neutral/alkaline non-lysosomal ceramidase, C-terminal domain"/>
    <property type="match status" value="1"/>
</dbReference>
<dbReference type="InterPro" id="IPR031331">
    <property type="entry name" value="NEUT/ALK_ceramidase_C"/>
</dbReference>
<proteinExistence type="inferred from homology"/>
<comment type="catalytic activity">
    <reaction evidence="3">
        <text>an N-acylsphing-4-enine + H2O = sphing-4-enine + a fatty acid</text>
        <dbReference type="Rhea" id="RHEA:20856"/>
        <dbReference type="ChEBI" id="CHEBI:15377"/>
        <dbReference type="ChEBI" id="CHEBI:28868"/>
        <dbReference type="ChEBI" id="CHEBI:52639"/>
        <dbReference type="ChEBI" id="CHEBI:57756"/>
        <dbReference type="EC" id="3.5.1.23"/>
    </reaction>
</comment>
<dbReference type="InterPro" id="IPR006823">
    <property type="entry name" value="Ceramidase_alk"/>
</dbReference>
<dbReference type="EMBL" id="JAHKNI010000016">
    <property type="protein sequence ID" value="MBU3066721.1"/>
    <property type="molecule type" value="Genomic_DNA"/>
</dbReference>
<reference evidence="7 8" key="1">
    <citation type="submission" date="2021-06" db="EMBL/GenBank/DDBJ databases">
        <title>Actinomycetes sequencing.</title>
        <authorList>
            <person name="Shan Q."/>
        </authorList>
    </citation>
    <scope>NUCLEOTIDE SEQUENCE [LARGE SCALE GENOMIC DNA]</scope>
    <source>
        <strain evidence="7 8">NEAU-G5</strain>
    </source>
</reference>
<evidence type="ECO:0000256" key="1">
    <source>
        <dbReference type="ARBA" id="ARBA00009835"/>
    </source>
</evidence>
<dbReference type="InterPro" id="IPR031329">
    <property type="entry name" value="NEUT/ALK_ceramidase_N"/>
</dbReference>
<dbReference type="Proteomes" id="UP000733379">
    <property type="component" value="Unassembled WGS sequence"/>
</dbReference>
<dbReference type="Pfam" id="PF04734">
    <property type="entry name" value="Ceramidase_alk"/>
    <property type="match status" value="2"/>
</dbReference>
<feature type="domain" description="Neutral/alkaline non-lysosomal ceramidase N-terminal" evidence="5">
    <location>
        <begin position="9"/>
        <end position="258"/>
    </location>
</feature>
<evidence type="ECO:0000256" key="4">
    <source>
        <dbReference type="SAM" id="MobiDB-lite"/>
    </source>
</evidence>
<evidence type="ECO:0000256" key="3">
    <source>
        <dbReference type="RuleBase" id="RU366019"/>
    </source>
</evidence>
<dbReference type="InterPro" id="IPR038445">
    <property type="entry name" value="NCDase_C_sf"/>
</dbReference>
<evidence type="ECO:0000313" key="8">
    <source>
        <dbReference type="Proteomes" id="UP000733379"/>
    </source>
</evidence>
<dbReference type="RefSeq" id="WP_215922806.1">
    <property type="nucleotide sequence ID" value="NZ_JAHKNI010000016.1"/>
</dbReference>
<dbReference type="PANTHER" id="PTHR12670">
    <property type="entry name" value="CERAMIDASE"/>
    <property type="match status" value="1"/>
</dbReference>
<feature type="domain" description="Neutral/alkaline non-lysosomal ceramidase C-terminal" evidence="6">
    <location>
        <begin position="484"/>
        <end position="644"/>
    </location>
</feature>
<feature type="region of interest" description="Disordered" evidence="4">
    <location>
        <begin position="489"/>
        <end position="525"/>
    </location>
</feature>
<evidence type="ECO:0000256" key="2">
    <source>
        <dbReference type="ARBA" id="ARBA00022801"/>
    </source>
</evidence>
<organism evidence="7 8">
    <name type="scientific">Nocardia albiluteola</name>
    <dbReference type="NCBI Taxonomy" id="2842303"/>
    <lineage>
        <taxon>Bacteria</taxon>
        <taxon>Bacillati</taxon>
        <taxon>Actinomycetota</taxon>
        <taxon>Actinomycetes</taxon>
        <taxon>Mycobacteriales</taxon>
        <taxon>Nocardiaceae</taxon>
        <taxon>Nocardia</taxon>
    </lineage>
</organism>
<keyword evidence="2 3" id="KW-0378">Hydrolase</keyword>
<comment type="caution">
    <text evidence="7">The sequence shown here is derived from an EMBL/GenBank/DDBJ whole genome shotgun (WGS) entry which is preliminary data.</text>
</comment>
<feature type="domain" description="Neutral/alkaline non-lysosomal ceramidase N-terminal" evidence="5">
    <location>
        <begin position="264"/>
        <end position="478"/>
    </location>
</feature>